<dbReference type="InterPro" id="IPR003594">
    <property type="entry name" value="HATPase_dom"/>
</dbReference>
<dbReference type="Pfam" id="PF06580">
    <property type="entry name" value="His_kinase"/>
    <property type="match status" value="1"/>
</dbReference>
<keyword evidence="8" id="KW-0067">ATP-binding</keyword>
<keyword evidence="3" id="KW-0597">Phosphoprotein</keyword>
<feature type="transmembrane region" description="Helical" evidence="12">
    <location>
        <begin position="9"/>
        <end position="31"/>
    </location>
</feature>
<evidence type="ECO:0000256" key="3">
    <source>
        <dbReference type="ARBA" id="ARBA00022553"/>
    </source>
</evidence>
<dbReference type="PANTHER" id="PTHR34220">
    <property type="entry name" value="SENSOR HISTIDINE KINASE YPDA"/>
    <property type="match status" value="1"/>
</dbReference>
<keyword evidence="6" id="KW-0547">Nucleotide-binding</keyword>
<reference evidence="15 16" key="1">
    <citation type="submission" date="2021-06" db="EMBL/GenBank/DDBJ databases">
        <title>Description of novel taxa of the family Lachnospiraceae.</title>
        <authorList>
            <person name="Chaplin A.V."/>
            <person name="Sokolova S.R."/>
            <person name="Pikina A.P."/>
            <person name="Korzhanova M."/>
            <person name="Belova V."/>
            <person name="Korostin D."/>
            <person name="Efimov B.A."/>
        </authorList>
    </citation>
    <scope>NUCLEOTIDE SEQUENCE [LARGE SCALE GENOMIC DNA]</scope>
    <source>
        <strain evidence="15 16">ASD4241</strain>
    </source>
</reference>
<comment type="caution">
    <text evidence="15">The sequence shown here is derived from an EMBL/GenBank/DDBJ whole genome shotgun (WGS) entry which is preliminary data.</text>
</comment>
<dbReference type="PANTHER" id="PTHR34220:SF11">
    <property type="entry name" value="SENSOR PROTEIN KINASE HPTS"/>
    <property type="match status" value="1"/>
</dbReference>
<evidence type="ECO:0000256" key="5">
    <source>
        <dbReference type="ARBA" id="ARBA00022692"/>
    </source>
</evidence>
<evidence type="ECO:0000256" key="8">
    <source>
        <dbReference type="ARBA" id="ARBA00022840"/>
    </source>
</evidence>
<dbReference type="InterPro" id="IPR050640">
    <property type="entry name" value="Bact_2-comp_sensor_kinase"/>
</dbReference>
<dbReference type="InterPro" id="IPR036890">
    <property type="entry name" value="HATPase_C_sf"/>
</dbReference>
<dbReference type="SUPFAM" id="SSF55874">
    <property type="entry name" value="ATPase domain of HSP90 chaperone/DNA topoisomerase II/histidine kinase"/>
    <property type="match status" value="1"/>
</dbReference>
<sequence length="591" mass="66549">MKISLRKQIVISFSVAFMIIIALFGGGLYSYNSYHYPRQSYEYCRKIVTANITLIDNYFAQIKNISGIVAGDADINQAVSFRNKTEEVDYSIELYNQRRVASKIKQLAALSDITNAVIIGRDGQYLYYYGTSPVRGYNFHDQIWYQEVTKDSVRQASFTNFHGTEYLLNAPADRTVSIATPIRDANQYIMKEPSYLLCDFRLEPIIADKDQDSDTWIAVYDGSAPVYFPEECGLSEVQKEELSQLLSGEDTSFTVNKSSGNPVSYLVAREQSAISGWSILGIMPMTQLEEIQRTNGMFVIAMVLFACVVIFLTANKISKSLLGPVNHLIGSLNLIAEGKKDVALLPTRSMEIDRISETVGNMLEKIDLLTGTLLMEQKRLSEEQLKALQHQINPHFLNNVLQTIKAMAVCENTDSISKISTLLGKLLTYSVYNPYDLVPLYDELAYTENYIALQNIRWEEKIQYSADCSGDSRMLLVPKLMIQPIVENAIEHGFDRRGGGRIVISAQEEEFEYHIAVTNSGCAIDSEQVEKLNEYLEKGDTYAKDKSIGLLNVSRRLKSCFGPRAGIRLFSREGMNTSVIIIIPKEVEQDA</sequence>
<evidence type="ECO:0000256" key="12">
    <source>
        <dbReference type="SAM" id="Phobius"/>
    </source>
</evidence>
<dbReference type="InterPro" id="IPR010559">
    <property type="entry name" value="Sig_transdc_His_kin_internal"/>
</dbReference>
<evidence type="ECO:0000256" key="9">
    <source>
        <dbReference type="ARBA" id="ARBA00022989"/>
    </source>
</evidence>
<keyword evidence="5 12" id="KW-0812">Transmembrane</keyword>
<dbReference type="Gene3D" id="3.30.565.10">
    <property type="entry name" value="Histidine kinase-like ATPase, C-terminal domain"/>
    <property type="match status" value="1"/>
</dbReference>
<evidence type="ECO:0000256" key="7">
    <source>
        <dbReference type="ARBA" id="ARBA00022777"/>
    </source>
</evidence>
<evidence type="ECO:0000256" key="11">
    <source>
        <dbReference type="ARBA" id="ARBA00023136"/>
    </source>
</evidence>
<gene>
    <name evidence="15" type="ORF">KTH90_15725</name>
</gene>
<evidence type="ECO:0000256" key="10">
    <source>
        <dbReference type="ARBA" id="ARBA00023012"/>
    </source>
</evidence>
<evidence type="ECO:0000256" key="2">
    <source>
        <dbReference type="ARBA" id="ARBA00022475"/>
    </source>
</evidence>
<keyword evidence="7 15" id="KW-0418">Kinase</keyword>
<evidence type="ECO:0000259" key="13">
    <source>
        <dbReference type="Pfam" id="PF02518"/>
    </source>
</evidence>
<dbReference type="RefSeq" id="WP_158352161.1">
    <property type="nucleotide sequence ID" value="NZ_JAHQCX010000011.1"/>
</dbReference>
<proteinExistence type="predicted"/>
<dbReference type="Gene3D" id="6.10.340.10">
    <property type="match status" value="1"/>
</dbReference>
<protein>
    <submittedName>
        <fullName evidence="15">Sensor histidine kinase</fullName>
    </submittedName>
</protein>
<keyword evidence="16" id="KW-1185">Reference proteome</keyword>
<feature type="domain" description="Signal transduction histidine kinase internal region" evidence="14">
    <location>
        <begin position="384"/>
        <end position="462"/>
    </location>
</feature>
<comment type="subcellular location">
    <subcellularLocation>
        <location evidence="1">Cell membrane</location>
        <topology evidence="1">Multi-pass membrane protein</topology>
    </subcellularLocation>
</comment>
<keyword evidence="10" id="KW-0902">Two-component regulatory system</keyword>
<dbReference type="Pfam" id="PF02518">
    <property type="entry name" value="HATPase_c"/>
    <property type="match status" value="1"/>
</dbReference>
<evidence type="ECO:0000259" key="14">
    <source>
        <dbReference type="Pfam" id="PF06580"/>
    </source>
</evidence>
<dbReference type="EMBL" id="JAHQCX010000011">
    <property type="protein sequence ID" value="MBU9727462.1"/>
    <property type="molecule type" value="Genomic_DNA"/>
</dbReference>
<dbReference type="Proteomes" id="UP001314681">
    <property type="component" value="Unassembled WGS sequence"/>
</dbReference>
<dbReference type="GO" id="GO:0016301">
    <property type="term" value="F:kinase activity"/>
    <property type="evidence" value="ECO:0007669"/>
    <property type="project" value="UniProtKB-KW"/>
</dbReference>
<evidence type="ECO:0000313" key="16">
    <source>
        <dbReference type="Proteomes" id="UP001314681"/>
    </source>
</evidence>
<evidence type="ECO:0000256" key="4">
    <source>
        <dbReference type="ARBA" id="ARBA00022679"/>
    </source>
</evidence>
<keyword evidence="11 12" id="KW-0472">Membrane</keyword>
<keyword evidence="9 12" id="KW-1133">Transmembrane helix</keyword>
<organism evidence="15 16">
    <name type="scientific">Diplocloster modestus</name>
    <dbReference type="NCBI Taxonomy" id="2850322"/>
    <lineage>
        <taxon>Bacteria</taxon>
        <taxon>Bacillati</taxon>
        <taxon>Bacillota</taxon>
        <taxon>Clostridia</taxon>
        <taxon>Lachnospirales</taxon>
        <taxon>Lachnospiraceae</taxon>
        <taxon>Diplocloster</taxon>
    </lineage>
</organism>
<evidence type="ECO:0000256" key="6">
    <source>
        <dbReference type="ARBA" id="ARBA00022741"/>
    </source>
</evidence>
<evidence type="ECO:0000313" key="15">
    <source>
        <dbReference type="EMBL" id="MBU9727462.1"/>
    </source>
</evidence>
<evidence type="ECO:0000256" key="1">
    <source>
        <dbReference type="ARBA" id="ARBA00004651"/>
    </source>
</evidence>
<accession>A0ABS6KAD1</accession>
<keyword evidence="4" id="KW-0808">Transferase</keyword>
<feature type="domain" description="Histidine kinase/HSP90-like ATPase" evidence="13">
    <location>
        <begin position="480"/>
        <end position="586"/>
    </location>
</feature>
<feature type="transmembrane region" description="Helical" evidence="12">
    <location>
        <begin position="296"/>
        <end position="314"/>
    </location>
</feature>
<name>A0ABS6KAD1_9FIRM</name>
<keyword evidence="2" id="KW-1003">Cell membrane</keyword>